<dbReference type="EMBL" id="JARKIE010000094">
    <property type="protein sequence ID" value="KAJ7686681.1"/>
    <property type="molecule type" value="Genomic_DNA"/>
</dbReference>
<dbReference type="Proteomes" id="UP001221757">
    <property type="component" value="Unassembled WGS sequence"/>
</dbReference>
<comment type="caution">
    <text evidence="2">The sequence shown here is derived from an EMBL/GenBank/DDBJ whole genome shotgun (WGS) entry which is preliminary data.</text>
</comment>
<reference evidence="2" key="1">
    <citation type="submission" date="2023-03" db="EMBL/GenBank/DDBJ databases">
        <title>Massive genome expansion in bonnet fungi (Mycena s.s.) driven by repeated elements and novel gene families across ecological guilds.</title>
        <authorList>
            <consortium name="Lawrence Berkeley National Laboratory"/>
            <person name="Harder C.B."/>
            <person name="Miyauchi S."/>
            <person name="Viragh M."/>
            <person name="Kuo A."/>
            <person name="Thoen E."/>
            <person name="Andreopoulos B."/>
            <person name="Lu D."/>
            <person name="Skrede I."/>
            <person name="Drula E."/>
            <person name="Henrissat B."/>
            <person name="Morin E."/>
            <person name="Kohler A."/>
            <person name="Barry K."/>
            <person name="LaButti K."/>
            <person name="Morin E."/>
            <person name="Salamov A."/>
            <person name="Lipzen A."/>
            <person name="Mereny Z."/>
            <person name="Hegedus B."/>
            <person name="Baldrian P."/>
            <person name="Stursova M."/>
            <person name="Weitz H."/>
            <person name="Taylor A."/>
            <person name="Grigoriev I.V."/>
            <person name="Nagy L.G."/>
            <person name="Martin F."/>
            <person name="Kauserud H."/>
        </authorList>
    </citation>
    <scope>NUCLEOTIDE SEQUENCE</scope>
    <source>
        <strain evidence="2">CBHHK067</strain>
    </source>
</reference>
<feature type="compositionally biased region" description="Basic and acidic residues" evidence="1">
    <location>
        <begin position="80"/>
        <end position="89"/>
    </location>
</feature>
<name>A0AAD7D9Y7_MYCRO</name>
<accession>A0AAD7D9Y7</accession>
<evidence type="ECO:0000313" key="2">
    <source>
        <dbReference type="EMBL" id="KAJ7686681.1"/>
    </source>
</evidence>
<dbReference type="AlphaFoldDB" id="A0AAD7D9Y7"/>
<proteinExistence type="predicted"/>
<sequence length="397" mass="44462">MPRDTDKECPCCGEKVSASAIRRHLRGQTTKSVLVAQEHSYGQQRRRLLRLEAVASDPTEATIDSSMDVIVHDEDVPMDRDLELPDSQHSDTLGEDGGRDGSESESDGDPFEGRPEEIFWEDSDEEDDVALGGDFQAAPWLQGLSAEQRLEEIFNVDAAQRDVAQLSQIKLLYGLTAELDLSAEKDMDDTGLAFEDYVNLRMVYPHRTLAVDAPLRNKIAAYLTTNYDLSRSQALKYLPTELSLWGKLKMLGGGDLIHAWDLFTLEVDKNRNRRNMPVVLRRQTFFGQVRKFIALTVPTTFPARRGAGEEERTESARERTIVLAAIAKAKVTRRNPAGMVYFDAKSTDLGPASEVIDVEMIDCLAGRIRDSKRWACLLRPEVAAKFKLIEEGTAELN</sequence>
<gene>
    <name evidence="2" type="ORF">B0H17DRAFT_1136769</name>
</gene>
<evidence type="ECO:0000313" key="3">
    <source>
        <dbReference type="Proteomes" id="UP001221757"/>
    </source>
</evidence>
<protein>
    <submittedName>
        <fullName evidence="2">Uncharacterized protein</fullName>
    </submittedName>
</protein>
<keyword evidence="3" id="KW-1185">Reference proteome</keyword>
<organism evidence="2 3">
    <name type="scientific">Mycena rosella</name>
    <name type="common">Pink bonnet</name>
    <name type="synonym">Agaricus rosellus</name>
    <dbReference type="NCBI Taxonomy" id="1033263"/>
    <lineage>
        <taxon>Eukaryota</taxon>
        <taxon>Fungi</taxon>
        <taxon>Dikarya</taxon>
        <taxon>Basidiomycota</taxon>
        <taxon>Agaricomycotina</taxon>
        <taxon>Agaricomycetes</taxon>
        <taxon>Agaricomycetidae</taxon>
        <taxon>Agaricales</taxon>
        <taxon>Marasmiineae</taxon>
        <taxon>Mycenaceae</taxon>
        <taxon>Mycena</taxon>
    </lineage>
</organism>
<evidence type="ECO:0000256" key="1">
    <source>
        <dbReference type="SAM" id="MobiDB-lite"/>
    </source>
</evidence>
<feature type="region of interest" description="Disordered" evidence="1">
    <location>
        <begin position="80"/>
        <end position="115"/>
    </location>
</feature>